<dbReference type="Proteomes" id="UP000463337">
    <property type="component" value="Unassembled WGS sequence"/>
</dbReference>
<reference evidence="3 4" key="1">
    <citation type="journal article" date="2019" name="Nat. Med.">
        <title>A library of human gut bacterial isolates paired with longitudinal multiomics data enables mechanistic microbiome research.</title>
        <authorList>
            <person name="Poyet M."/>
            <person name="Groussin M."/>
            <person name="Gibbons S.M."/>
            <person name="Avila-Pacheco J."/>
            <person name="Jiang X."/>
            <person name="Kearney S.M."/>
            <person name="Perrotta A.R."/>
            <person name="Berdy B."/>
            <person name="Zhao S."/>
            <person name="Lieberman T.D."/>
            <person name="Swanson P.K."/>
            <person name="Smith M."/>
            <person name="Roesemann S."/>
            <person name="Alexander J.E."/>
            <person name="Rich S.A."/>
            <person name="Livny J."/>
            <person name="Vlamakis H."/>
            <person name="Clish C."/>
            <person name="Bullock K."/>
            <person name="Deik A."/>
            <person name="Scott J."/>
            <person name="Pierce K.A."/>
            <person name="Xavier R.J."/>
            <person name="Alm E.J."/>
        </authorList>
    </citation>
    <scope>NUCLEOTIDE SEQUENCE [LARGE SCALE GENOMIC DNA]</scope>
    <source>
        <strain evidence="3 4">BIOML-A41</strain>
    </source>
</reference>
<proteinExistence type="predicted"/>
<evidence type="ECO:0000256" key="2">
    <source>
        <dbReference type="SAM" id="Phobius"/>
    </source>
</evidence>
<name>A0A415MPP2_PARDI</name>
<evidence type="ECO:0000313" key="3">
    <source>
        <dbReference type="EMBL" id="MRY57118.1"/>
    </source>
</evidence>
<accession>A0A415MPP2</accession>
<dbReference type="EMBL" id="WKLT01000003">
    <property type="protein sequence ID" value="MRY57118.1"/>
    <property type="molecule type" value="Genomic_DNA"/>
</dbReference>
<comment type="caution">
    <text evidence="3">The sequence shown here is derived from an EMBL/GenBank/DDBJ whole genome shotgun (WGS) entry which is preliminary data.</text>
</comment>
<keyword evidence="2" id="KW-0812">Transmembrane</keyword>
<dbReference type="AlphaFoldDB" id="A0A415MPP2"/>
<gene>
    <name evidence="3" type="ORF">GKD59_04155</name>
</gene>
<keyword evidence="2" id="KW-1133">Transmembrane helix</keyword>
<dbReference type="RefSeq" id="WP_048928088.1">
    <property type="nucleotide sequence ID" value="NZ_DAWDUQ010000038.1"/>
</dbReference>
<feature type="compositionally biased region" description="Basic and acidic residues" evidence="1">
    <location>
        <begin position="122"/>
        <end position="132"/>
    </location>
</feature>
<keyword evidence="2" id="KW-0472">Membrane</keyword>
<evidence type="ECO:0000313" key="4">
    <source>
        <dbReference type="Proteomes" id="UP000463337"/>
    </source>
</evidence>
<feature type="compositionally biased region" description="Basic and acidic residues" evidence="1">
    <location>
        <begin position="99"/>
        <end position="114"/>
    </location>
</feature>
<sequence length="172" mass="19998">MEYGLYKRLCVLAGMVALCASCSVRRSASDHSHYRDQERQVLESLDTSMDVRLASSNTVRDRWRNIRIIRREFDLERQPDENGRYPVKAETTLEGEEHENERKEEAESQKKEENESVFARSEASHEEERSGDTELNSDVGKNALGWWALGVTMVLALVIFLRWRYGKKDKTK</sequence>
<evidence type="ECO:0000256" key="1">
    <source>
        <dbReference type="SAM" id="MobiDB-lite"/>
    </source>
</evidence>
<organism evidence="3 4">
    <name type="scientific">Parabacteroides distasonis</name>
    <dbReference type="NCBI Taxonomy" id="823"/>
    <lineage>
        <taxon>Bacteria</taxon>
        <taxon>Pseudomonadati</taxon>
        <taxon>Bacteroidota</taxon>
        <taxon>Bacteroidia</taxon>
        <taxon>Bacteroidales</taxon>
        <taxon>Tannerellaceae</taxon>
        <taxon>Parabacteroides</taxon>
    </lineage>
</organism>
<protein>
    <submittedName>
        <fullName evidence="3">Uncharacterized protein</fullName>
    </submittedName>
</protein>
<feature type="region of interest" description="Disordered" evidence="1">
    <location>
        <begin position="80"/>
        <end position="135"/>
    </location>
</feature>
<feature type="transmembrane region" description="Helical" evidence="2">
    <location>
        <begin position="144"/>
        <end position="163"/>
    </location>
</feature>